<sequence length="51" mass="5697">MHWHSVKGLRMVYGVFQADRDQNGHQPPLLELLTELDGCDSAAPMAQMVTT</sequence>
<evidence type="ECO:0000313" key="3">
    <source>
        <dbReference type="Proteomes" id="UP000008810"/>
    </source>
</evidence>
<proteinExistence type="predicted"/>
<evidence type="ECO:0000313" key="1">
    <source>
        <dbReference type="EMBL" id="KQJ96081.1"/>
    </source>
</evidence>
<reference evidence="1" key="2">
    <citation type="submission" date="2017-06" db="EMBL/GenBank/DDBJ databases">
        <title>WGS assembly of Brachypodium distachyon.</title>
        <authorList>
            <consortium name="The International Brachypodium Initiative"/>
            <person name="Lucas S."/>
            <person name="Harmon-Smith M."/>
            <person name="Lail K."/>
            <person name="Tice H."/>
            <person name="Grimwood J."/>
            <person name="Bruce D."/>
            <person name="Barry K."/>
            <person name="Shu S."/>
            <person name="Lindquist E."/>
            <person name="Wang M."/>
            <person name="Pitluck S."/>
            <person name="Vogel J.P."/>
            <person name="Garvin D.F."/>
            <person name="Mockler T.C."/>
            <person name="Schmutz J."/>
            <person name="Rokhsar D."/>
            <person name="Bevan M.W."/>
        </authorList>
    </citation>
    <scope>NUCLEOTIDE SEQUENCE</scope>
    <source>
        <strain evidence="1">Bd21</strain>
    </source>
</reference>
<dbReference type="EnsemblPlants" id="KQJ96081">
    <property type="protein sequence ID" value="KQJ96081"/>
    <property type="gene ID" value="BRADI_3g20856v3"/>
</dbReference>
<dbReference type="EMBL" id="CM000882">
    <property type="protein sequence ID" value="KQJ96081.1"/>
    <property type="molecule type" value="Genomic_DNA"/>
</dbReference>
<keyword evidence="3" id="KW-1185">Reference proteome</keyword>
<dbReference type="Proteomes" id="UP000008810">
    <property type="component" value="Chromosome 3"/>
</dbReference>
<accession>A0A0Q3Q359</accession>
<reference evidence="2" key="3">
    <citation type="submission" date="2018-08" db="UniProtKB">
        <authorList>
            <consortium name="EnsemblPlants"/>
        </authorList>
    </citation>
    <scope>IDENTIFICATION</scope>
    <source>
        <strain evidence="2">cv. Bd21</strain>
    </source>
</reference>
<dbReference type="AlphaFoldDB" id="A0A0Q3Q359"/>
<gene>
    <name evidence="1" type="ORF">BRADI_3g20856v3</name>
</gene>
<dbReference type="InParanoid" id="A0A0Q3Q359"/>
<evidence type="ECO:0000313" key="2">
    <source>
        <dbReference type="EnsemblPlants" id="KQJ96081"/>
    </source>
</evidence>
<reference evidence="1 2" key="1">
    <citation type="journal article" date="2010" name="Nature">
        <title>Genome sequencing and analysis of the model grass Brachypodium distachyon.</title>
        <authorList>
            <consortium name="International Brachypodium Initiative"/>
        </authorList>
    </citation>
    <scope>NUCLEOTIDE SEQUENCE [LARGE SCALE GENOMIC DNA]</scope>
    <source>
        <strain evidence="1 2">Bd21</strain>
    </source>
</reference>
<name>A0A0Q3Q359_BRADI</name>
<dbReference type="Gramene" id="KQJ96081">
    <property type="protein sequence ID" value="KQJ96081"/>
    <property type="gene ID" value="BRADI_3g20856v3"/>
</dbReference>
<protein>
    <submittedName>
        <fullName evidence="1 2">Uncharacterized protein</fullName>
    </submittedName>
</protein>
<organism evidence="1">
    <name type="scientific">Brachypodium distachyon</name>
    <name type="common">Purple false brome</name>
    <name type="synonym">Trachynia distachya</name>
    <dbReference type="NCBI Taxonomy" id="15368"/>
    <lineage>
        <taxon>Eukaryota</taxon>
        <taxon>Viridiplantae</taxon>
        <taxon>Streptophyta</taxon>
        <taxon>Embryophyta</taxon>
        <taxon>Tracheophyta</taxon>
        <taxon>Spermatophyta</taxon>
        <taxon>Magnoliopsida</taxon>
        <taxon>Liliopsida</taxon>
        <taxon>Poales</taxon>
        <taxon>Poaceae</taxon>
        <taxon>BOP clade</taxon>
        <taxon>Pooideae</taxon>
        <taxon>Stipodae</taxon>
        <taxon>Brachypodieae</taxon>
        <taxon>Brachypodium</taxon>
    </lineage>
</organism>